<reference evidence="3 4" key="1">
    <citation type="submission" date="2020-04" db="EMBL/GenBank/DDBJ databases">
        <title>Genome sequencing of novel species.</title>
        <authorList>
            <person name="Heo J."/>
            <person name="Kim S.-J."/>
            <person name="Kim J.-S."/>
            <person name="Hong S.-B."/>
            <person name="Kwon S.-W."/>
        </authorList>
    </citation>
    <scope>NUCLEOTIDE SEQUENCE [LARGE SCALE GENOMIC DNA]</scope>
    <source>
        <strain evidence="3 4">GN2-R2</strain>
    </source>
</reference>
<dbReference type="Proteomes" id="UP000502415">
    <property type="component" value="Chromosome"/>
</dbReference>
<evidence type="ECO:0000313" key="4">
    <source>
        <dbReference type="Proteomes" id="UP000502415"/>
    </source>
</evidence>
<keyword evidence="4" id="KW-1185">Reference proteome</keyword>
<feature type="transmembrane region" description="Helical" evidence="1">
    <location>
        <begin position="80"/>
        <end position="101"/>
    </location>
</feature>
<dbReference type="Gene3D" id="3.30.1380.10">
    <property type="match status" value="1"/>
</dbReference>
<gene>
    <name evidence="3" type="ORF">HH212_25040</name>
</gene>
<dbReference type="InterPro" id="IPR039561">
    <property type="entry name" value="Peptidase_M15C"/>
</dbReference>
<dbReference type="KEGG" id="mfy:HH212_25040"/>
<dbReference type="RefSeq" id="WP_170204945.1">
    <property type="nucleotide sequence ID" value="NZ_CP051685.1"/>
</dbReference>
<evidence type="ECO:0000259" key="2">
    <source>
        <dbReference type="Pfam" id="PF13539"/>
    </source>
</evidence>
<accession>A0A7Z2W189</accession>
<dbReference type="GO" id="GO:0008233">
    <property type="term" value="F:peptidase activity"/>
    <property type="evidence" value="ECO:0007669"/>
    <property type="project" value="InterPro"/>
</dbReference>
<feature type="domain" description="Peptidase M15C" evidence="2">
    <location>
        <begin position="210"/>
        <end position="274"/>
    </location>
</feature>
<proteinExistence type="predicted"/>
<keyword evidence="1" id="KW-1133">Transmembrane helix</keyword>
<keyword evidence="1" id="KW-0812">Transmembrane</keyword>
<dbReference type="InterPro" id="IPR009045">
    <property type="entry name" value="Zn_M74/Hedgehog-like"/>
</dbReference>
<evidence type="ECO:0000313" key="3">
    <source>
        <dbReference type="EMBL" id="QJE02864.1"/>
    </source>
</evidence>
<organism evidence="3 4">
    <name type="scientific">Massilia forsythiae</name>
    <dbReference type="NCBI Taxonomy" id="2728020"/>
    <lineage>
        <taxon>Bacteria</taxon>
        <taxon>Pseudomonadati</taxon>
        <taxon>Pseudomonadota</taxon>
        <taxon>Betaproteobacteria</taxon>
        <taxon>Burkholderiales</taxon>
        <taxon>Oxalobacteraceae</taxon>
        <taxon>Telluria group</taxon>
        <taxon>Massilia</taxon>
    </lineage>
</organism>
<dbReference type="Pfam" id="PF13539">
    <property type="entry name" value="Peptidase_M15_4"/>
    <property type="match status" value="1"/>
</dbReference>
<dbReference type="CDD" id="cd14845">
    <property type="entry name" value="L-Ala-D-Glu_peptidase_like"/>
    <property type="match status" value="1"/>
</dbReference>
<dbReference type="AlphaFoldDB" id="A0A7Z2W189"/>
<evidence type="ECO:0000256" key="1">
    <source>
        <dbReference type="SAM" id="Phobius"/>
    </source>
</evidence>
<protein>
    <submittedName>
        <fullName evidence="3">M15 family metallopeptidase</fullName>
    </submittedName>
</protein>
<dbReference type="EMBL" id="CP051685">
    <property type="protein sequence ID" value="QJE02864.1"/>
    <property type="molecule type" value="Genomic_DNA"/>
</dbReference>
<sequence>MLIFLVLSYFCLTCGLIWLVMFPSGRASVLQVLGALQRRLQTRAGVLQRSGSATLHGAVDAARDGARVRLKEWRRLLRRHWAFCAVGVPLVLIPPLVALLLRNPDMLPGYEPAETVVDPQVTALLKGEQLVPPAALPPLAFTTREVELVRPMLVDASRNWGLLHADFSQRLLLVFKIMKEKHGYEMALLEGYRSPARQDALAQMGSAVTNARAFQSWHQYGLAADCAFWRDGKLVISEKDPWAMRGYQLYGEVAESVGLTWGGRWTMMDFGHTELRLRGVMQR</sequence>
<dbReference type="SUPFAM" id="SSF55166">
    <property type="entry name" value="Hedgehog/DD-peptidase"/>
    <property type="match status" value="1"/>
</dbReference>
<name>A0A7Z2W189_9BURK</name>
<keyword evidence="1" id="KW-0472">Membrane</keyword>